<evidence type="ECO:0000256" key="1">
    <source>
        <dbReference type="SAM" id="MobiDB-lite"/>
    </source>
</evidence>
<protein>
    <submittedName>
        <fullName evidence="3">Helix-turn-helix domain-containing protein</fullName>
    </submittedName>
    <submittedName>
        <fullName evidence="4">Uncharacterized protein conserved in bacteria</fullName>
    </submittedName>
</protein>
<evidence type="ECO:0000313" key="3">
    <source>
        <dbReference type="EMBL" id="QPT40057.1"/>
    </source>
</evidence>
<dbReference type="Pfam" id="PF13413">
    <property type="entry name" value="HTH_25"/>
    <property type="match status" value="1"/>
</dbReference>
<dbReference type="GO" id="GO:0003677">
    <property type="term" value="F:DNA binding"/>
    <property type="evidence" value="ECO:0007669"/>
    <property type="project" value="InterPro"/>
</dbReference>
<keyword evidence="2" id="KW-0812">Transmembrane</keyword>
<dbReference type="Gene3D" id="1.10.260.40">
    <property type="entry name" value="lambda repressor-like DNA-binding domains"/>
    <property type="match status" value="1"/>
</dbReference>
<evidence type="ECO:0000256" key="2">
    <source>
        <dbReference type="SAM" id="Phobius"/>
    </source>
</evidence>
<dbReference type="STRING" id="1122619.GCA_000373745_01358"/>
<reference evidence="4 5" key="1">
    <citation type="submission" date="2018-06" db="EMBL/GenBank/DDBJ databases">
        <authorList>
            <consortium name="Pathogen Informatics"/>
            <person name="Doyle S."/>
        </authorList>
    </citation>
    <scope>NUCLEOTIDE SEQUENCE [LARGE SCALE GENOMIC DNA]</scope>
    <source>
        <strain evidence="4 5">NCTC11997</strain>
    </source>
</reference>
<keyword evidence="6" id="KW-1185">Reference proteome</keyword>
<gene>
    <name evidence="3" type="ORF">I6G29_13310</name>
    <name evidence="4" type="ORF">NCTC11997_00020</name>
</gene>
<dbReference type="InterPro" id="IPR010982">
    <property type="entry name" value="Lambda_DNA-bd_dom_sf"/>
</dbReference>
<dbReference type="PANTHER" id="PTHR34475:SF1">
    <property type="entry name" value="CYTOSKELETON PROTEIN RODZ"/>
    <property type="match status" value="1"/>
</dbReference>
<accession>A0A378XB61</accession>
<dbReference type="OrthoDB" id="8561330at2"/>
<dbReference type="EMBL" id="CP065725">
    <property type="protein sequence ID" value="QPT40057.1"/>
    <property type="molecule type" value="Genomic_DNA"/>
</dbReference>
<keyword evidence="2" id="KW-1133">Transmembrane helix</keyword>
<dbReference type="AlphaFoldDB" id="A0A378XB61"/>
<organism evidence="4 5">
    <name type="scientific">Oligella ureolytica</name>
    <dbReference type="NCBI Taxonomy" id="90244"/>
    <lineage>
        <taxon>Bacteria</taxon>
        <taxon>Pseudomonadati</taxon>
        <taxon>Pseudomonadota</taxon>
        <taxon>Betaproteobacteria</taxon>
        <taxon>Burkholderiales</taxon>
        <taxon>Alcaligenaceae</taxon>
        <taxon>Oligella</taxon>
    </lineage>
</organism>
<feature type="region of interest" description="Disordered" evidence="1">
    <location>
        <begin position="1"/>
        <end position="21"/>
    </location>
</feature>
<evidence type="ECO:0000313" key="5">
    <source>
        <dbReference type="Proteomes" id="UP000254603"/>
    </source>
</evidence>
<sequence length="172" mass="19218">MSSQQEMPDLTRESAPQPELADSLSGLLHATRIRKNLTIDDVANTTKYSKWQLLALEDKNWAALPEGFILRSIVRKYAEALSIDPDVALELLSRETGNKPKNSDSKNLVSSLDYKMSPTSTDKAKTRGFSISTIIWLLLLVAIIVLGIALWQEAITLEDLNLGFVRDWFDAV</sequence>
<dbReference type="Proteomes" id="UP000254603">
    <property type="component" value="Unassembled WGS sequence"/>
</dbReference>
<dbReference type="EMBL" id="UGSB01000001">
    <property type="protein sequence ID" value="SUA50073.1"/>
    <property type="molecule type" value="Genomic_DNA"/>
</dbReference>
<name>A0A378XB61_9BURK</name>
<evidence type="ECO:0000313" key="6">
    <source>
        <dbReference type="Proteomes" id="UP000594903"/>
    </source>
</evidence>
<dbReference type="RefSeq" id="WP_018574540.1">
    <property type="nucleotide sequence ID" value="NZ_CP065725.1"/>
</dbReference>
<dbReference type="PANTHER" id="PTHR34475">
    <property type="match status" value="1"/>
</dbReference>
<keyword evidence="2" id="KW-0472">Membrane</keyword>
<evidence type="ECO:0000313" key="4">
    <source>
        <dbReference type="EMBL" id="SUA50073.1"/>
    </source>
</evidence>
<reference evidence="3 6" key="2">
    <citation type="submission" date="2020-12" db="EMBL/GenBank/DDBJ databases">
        <title>FDA dAtabase for Regulatory Grade micrObial Sequences (FDA-ARGOS): Supporting development and validation of Infectious Disease Dx tests.</title>
        <authorList>
            <person name="Sproer C."/>
            <person name="Gronow S."/>
            <person name="Severitt S."/>
            <person name="Schroder I."/>
            <person name="Tallon L."/>
            <person name="Sadzewicz L."/>
            <person name="Zhao X."/>
            <person name="Boylan J."/>
            <person name="Ott S."/>
            <person name="Bowen H."/>
            <person name="Vavikolanu K."/>
            <person name="Mehta A."/>
            <person name="Aluvathingal J."/>
            <person name="Nadendla S."/>
            <person name="Lowell S."/>
            <person name="Myers T."/>
            <person name="Yan Y."/>
            <person name="Sichtig H."/>
        </authorList>
    </citation>
    <scope>NUCLEOTIDE SEQUENCE [LARGE SCALE GENOMIC DNA]</scope>
    <source>
        <strain evidence="3 6">FDAARGOS_872</strain>
    </source>
</reference>
<feature type="transmembrane region" description="Helical" evidence="2">
    <location>
        <begin position="129"/>
        <end position="151"/>
    </location>
</feature>
<proteinExistence type="predicted"/>
<dbReference type="Proteomes" id="UP000594903">
    <property type="component" value="Chromosome"/>
</dbReference>
<dbReference type="InterPro" id="IPR050400">
    <property type="entry name" value="Bact_Cytoskel_RodZ"/>
</dbReference>